<sequence length="143" mass="16859">MPDNEFYAPDDVDLLRMENELLAFEVRFLKTRLGEPARIPGSSTSLNRLGYLEEAERDLVLLLRRLSGRPVGPVLRRTRSFRTLEQKYLHSPRPRSSSSPERLAYLEEAERDLILLLRRMSTSPFGRVLRRRKAFRTLEQRYL</sequence>
<reference evidence="1" key="1">
    <citation type="submission" date="2020-02" db="EMBL/GenBank/DDBJ databases">
        <authorList>
            <person name="Meier V. D."/>
        </authorList>
    </citation>
    <scope>NUCLEOTIDE SEQUENCE</scope>
    <source>
        <strain evidence="1">AVDCRST_MAG22</strain>
    </source>
</reference>
<accession>A0A6J4N9Y2</accession>
<organism evidence="1">
    <name type="scientific">uncultured Rubrobacteraceae bacterium</name>
    <dbReference type="NCBI Taxonomy" id="349277"/>
    <lineage>
        <taxon>Bacteria</taxon>
        <taxon>Bacillati</taxon>
        <taxon>Actinomycetota</taxon>
        <taxon>Rubrobacteria</taxon>
        <taxon>Rubrobacterales</taxon>
        <taxon>Rubrobacteraceae</taxon>
        <taxon>environmental samples</taxon>
    </lineage>
</organism>
<evidence type="ECO:0000313" key="1">
    <source>
        <dbReference type="EMBL" id="CAA9382158.1"/>
    </source>
</evidence>
<dbReference type="AlphaFoldDB" id="A0A6J4N9Y2"/>
<protein>
    <submittedName>
        <fullName evidence="1">Uncharacterized protein</fullName>
    </submittedName>
</protein>
<name>A0A6J4N9Y2_9ACTN</name>
<gene>
    <name evidence="1" type="ORF">AVDCRST_MAG22-48</name>
</gene>
<dbReference type="EMBL" id="CADCUV010000004">
    <property type="protein sequence ID" value="CAA9382158.1"/>
    <property type="molecule type" value="Genomic_DNA"/>
</dbReference>
<proteinExistence type="predicted"/>